<dbReference type="Gene3D" id="2.60.40.10">
    <property type="entry name" value="Immunoglobulins"/>
    <property type="match status" value="1"/>
</dbReference>
<dbReference type="GeneTree" id="ENSGT00390000013517"/>
<dbReference type="AlphaFoldDB" id="A0A7N4P1S4"/>
<protein>
    <submittedName>
        <fullName evidence="3">Fibronectin type III domain containing 9</fullName>
    </submittedName>
</protein>
<proteinExistence type="predicted"/>
<organism evidence="3 4">
    <name type="scientific">Sarcophilus harrisii</name>
    <name type="common">Tasmanian devil</name>
    <name type="synonym">Sarcophilus laniarius</name>
    <dbReference type="NCBI Taxonomy" id="9305"/>
    <lineage>
        <taxon>Eukaryota</taxon>
        <taxon>Metazoa</taxon>
        <taxon>Chordata</taxon>
        <taxon>Craniata</taxon>
        <taxon>Vertebrata</taxon>
        <taxon>Euteleostomi</taxon>
        <taxon>Mammalia</taxon>
        <taxon>Metatheria</taxon>
        <taxon>Dasyuromorphia</taxon>
        <taxon>Dasyuridae</taxon>
        <taxon>Sarcophilus</taxon>
    </lineage>
</organism>
<dbReference type="CDD" id="cd00063">
    <property type="entry name" value="FN3"/>
    <property type="match status" value="1"/>
</dbReference>
<dbReference type="KEGG" id="shr:105750860"/>
<feature type="domain" description="Fibronectin type-III" evidence="2">
    <location>
        <begin position="1"/>
        <end position="96"/>
    </location>
</feature>
<dbReference type="RefSeq" id="XP_012407453.1">
    <property type="nucleotide sequence ID" value="XM_012551999.3"/>
</dbReference>
<accession>A0A7N4P1S4</accession>
<dbReference type="SUPFAM" id="SSF49265">
    <property type="entry name" value="Fibronectin type III"/>
    <property type="match status" value="1"/>
</dbReference>
<dbReference type="Proteomes" id="UP000007648">
    <property type="component" value="Unassembled WGS sequence"/>
</dbReference>
<gene>
    <name evidence="3" type="primary">FNDC9</name>
</gene>
<dbReference type="PANTHER" id="PTHR37361">
    <property type="entry name" value="FIBRONECTIN TYPE III DOMAIN-CONTAINING PROTEIN 9"/>
    <property type="match status" value="1"/>
</dbReference>
<dbReference type="CTD" id="408263"/>
<dbReference type="OrthoDB" id="9406011at2759"/>
<dbReference type="OMA" id="TVSWAMS"/>
<dbReference type="PROSITE" id="PS50853">
    <property type="entry name" value="FN3"/>
    <property type="match status" value="1"/>
</dbReference>
<keyword evidence="1" id="KW-0812">Transmembrane</keyword>
<sequence>MNIEVNNVSYTKATISWSTLEPCLENNYHVMYRPNWNSIFSGYLRHPFHHEERVPRTLSSLVLRQLAPSTLYFLCITCKNSYPSSNHCTMFHTLDKGTRASPSSQLDAGVSLWVVTALLLACFMAILAFFCLQFWCLRCHEPRWAYHSSQQEEVDELVRWGEDAPGRGQREEDLQEFPMTVLLTKGSTAISESTHSSPSACLSHKGTNDQAAVFPHCGL</sequence>
<evidence type="ECO:0000313" key="3">
    <source>
        <dbReference type="Ensembl" id="ENSSHAP00000031702.1"/>
    </source>
</evidence>
<dbReference type="PANTHER" id="PTHR37361:SF2">
    <property type="entry name" value="FIBRONECTIN TYPE III DOMAIN-CONTAINING PROTEIN 9"/>
    <property type="match status" value="1"/>
</dbReference>
<reference evidence="3 4" key="1">
    <citation type="journal article" date="2011" name="Proc. Natl. Acad. Sci. U.S.A.">
        <title>Genetic diversity and population structure of the endangered marsupial Sarcophilus harrisii (Tasmanian devil).</title>
        <authorList>
            <person name="Miller W."/>
            <person name="Hayes V.M."/>
            <person name="Ratan A."/>
            <person name="Petersen D.C."/>
            <person name="Wittekindt N.E."/>
            <person name="Miller J."/>
            <person name="Walenz B."/>
            <person name="Knight J."/>
            <person name="Qi J."/>
            <person name="Zhao F."/>
            <person name="Wang Q."/>
            <person name="Bedoya-Reina O.C."/>
            <person name="Katiyar N."/>
            <person name="Tomsho L.P."/>
            <person name="Kasson L.M."/>
            <person name="Hardie R.A."/>
            <person name="Woodbridge P."/>
            <person name="Tindall E.A."/>
            <person name="Bertelsen M.F."/>
            <person name="Dixon D."/>
            <person name="Pyecroft S."/>
            <person name="Helgen K.M."/>
            <person name="Lesk A.M."/>
            <person name="Pringle T.H."/>
            <person name="Patterson N."/>
            <person name="Zhang Y."/>
            <person name="Kreiss A."/>
            <person name="Woods G.M."/>
            <person name="Jones M.E."/>
            <person name="Schuster S.C."/>
        </authorList>
    </citation>
    <scope>NUCLEOTIDE SEQUENCE [LARGE SCALE GENOMIC DNA]</scope>
</reference>
<feature type="transmembrane region" description="Helical" evidence="1">
    <location>
        <begin position="112"/>
        <end position="137"/>
    </location>
</feature>
<name>A0A7N4P1S4_SARHA</name>
<dbReference type="InterPro" id="IPR013783">
    <property type="entry name" value="Ig-like_fold"/>
</dbReference>
<dbReference type="GeneID" id="105750860"/>
<dbReference type="InterPro" id="IPR003961">
    <property type="entry name" value="FN3_dom"/>
</dbReference>
<keyword evidence="1" id="KW-0472">Membrane</keyword>
<dbReference type="InterPro" id="IPR036116">
    <property type="entry name" value="FN3_sf"/>
</dbReference>
<evidence type="ECO:0000256" key="1">
    <source>
        <dbReference type="SAM" id="Phobius"/>
    </source>
</evidence>
<dbReference type="Ensembl" id="ENSSHAT00000045764.1">
    <property type="protein sequence ID" value="ENSSHAP00000031424.1"/>
    <property type="gene ID" value="ENSSHAG00000022510.1"/>
</dbReference>
<keyword evidence="1" id="KW-1133">Transmembrane helix</keyword>
<keyword evidence="4" id="KW-1185">Reference proteome</keyword>
<dbReference type="Ensembl" id="ENSSHAT00000038559.1">
    <property type="protein sequence ID" value="ENSSHAP00000031702.1"/>
    <property type="gene ID" value="ENSSHAG00000022510.1"/>
</dbReference>
<evidence type="ECO:0000313" key="4">
    <source>
        <dbReference type="Proteomes" id="UP000007648"/>
    </source>
</evidence>
<reference evidence="3" key="2">
    <citation type="submission" date="2025-05" db="UniProtKB">
        <authorList>
            <consortium name="Ensembl"/>
        </authorList>
    </citation>
    <scope>IDENTIFICATION</scope>
</reference>
<evidence type="ECO:0000259" key="2">
    <source>
        <dbReference type="PROSITE" id="PS50853"/>
    </source>
</evidence>